<gene>
    <name evidence="2" type="ORF">GCM10008986_26010</name>
</gene>
<organism evidence="2 3">
    <name type="scientific">Salinibacillus aidingensis</name>
    <dbReference type="NCBI Taxonomy" id="237684"/>
    <lineage>
        <taxon>Bacteria</taxon>
        <taxon>Bacillati</taxon>
        <taxon>Bacillota</taxon>
        <taxon>Bacilli</taxon>
        <taxon>Bacillales</taxon>
        <taxon>Bacillaceae</taxon>
        <taxon>Salinibacillus</taxon>
    </lineage>
</organism>
<evidence type="ECO:0000259" key="1">
    <source>
        <dbReference type="PROSITE" id="PS51186"/>
    </source>
</evidence>
<comment type="caution">
    <text evidence="2">The sequence shown here is derived from an EMBL/GenBank/DDBJ whole genome shotgun (WGS) entry which is preliminary data.</text>
</comment>
<dbReference type="Proteomes" id="UP001500880">
    <property type="component" value="Unassembled WGS sequence"/>
</dbReference>
<dbReference type="Pfam" id="PF00583">
    <property type="entry name" value="Acetyltransf_1"/>
    <property type="match status" value="1"/>
</dbReference>
<feature type="domain" description="N-acetyltransferase" evidence="1">
    <location>
        <begin position="1"/>
        <end position="153"/>
    </location>
</feature>
<reference evidence="2 3" key="1">
    <citation type="journal article" date="2019" name="Int. J. Syst. Evol. Microbiol.">
        <title>The Global Catalogue of Microorganisms (GCM) 10K type strain sequencing project: providing services to taxonomists for standard genome sequencing and annotation.</title>
        <authorList>
            <consortium name="The Broad Institute Genomics Platform"/>
            <consortium name="The Broad Institute Genome Sequencing Center for Infectious Disease"/>
            <person name="Wu L."/>
            <person name="Ma J."/>
        </authorList>
    </citation>
    <scope>NUCLEOTIDE SEQUENCE [LARGE SCALE GENOMIC DNA]</scope>
    <source>
        <strain evidence="2 3">JCM 12389</strain>
    </source>
</reference>
<keyword evidence="3" id="KW-1185">Reference proteome</keyword>
<dbReference type="PROSITE" id="PS51186">
    <property type="entry name" value="GNAT"/>
    <property type="match status" value="1"/>
</dbReference>
<protein>
    <recommendedName>
        <fullName evidence="1">N-acetyltransferase domain-containing protein</fullName>
    </recommendedName>
</protein>
<dbReference type="RefSeq" id="WP_343841834.1">
    <property type="nucleotide sequence ID" value="NZ_BAAADO010000005.1"/>
</dbReference>
<accession>A0ABN1BH71</accession>
<evidence type="ECO:0000313" key="2">
    <source>
        <dbReference type="EMBL" id="GAA0497793.1"/>
    </source>
</evidence>
<proteinExistence type="predicted"/>
<dbReference type="CDD" id="cd04301">
    <property type="entry name" value="NAT_SF"/>
    <property type="match status" value="1"/>
</dbReference>
<dbReference type="Gene3D" id="3.40.630.30">
    <property type="match status" value="1"/>
</dbReference>
<sequence>MQFEKIDLQEHSEKMFNFRKDTFKVSFGDASNFDKEAYLRWVEEKQKDFPEGFVLVKEDGRYIGQIELSIREYDGRTIGYVHLFYLVPDLRGKGKGEHLHNYAKQFFRNHKVHEYHLRVSPSNTSAIKFYYKNGMVEIGPEVDGKVIRMKGYL</sequence>
<evidence type="ECO:0000313" key="3">
    <source>
        <dbReference type="Proteomes" id="UP001500880"/>
    </source>
</evidence>
<dbReference type="InterPro" id="IPR000182">
    <property type="entry name" value="GNAT_dom"/>
</dbReference>
<dbReference type="SUPFAM" id="SSF55729">
    <property type="entry name" value="Acyl-CoA N-acyltransferases (Nat)"/>
    <property type="match status" value="1"/>
</dbReference>
<dbReference type="InterPro" id="IPR016181">
    <property type="entry name" value="Acyl_CoA_acyltransferase"/>
</dbReference>
<name>A0ABN1BH71_9BACI</name>
<dbReference type="EMBL" id="BAAADO010000005">
    <property type="protein sequence ID" value="GAA0497793.1"/>
    <property type="molecule type" value="Genomic_DNA"/>
</dbReference>